<reference evidence="1 2" key="1">
    <citation type="submission" date="2018-12" db="EMBL/GenBank/DDBJ databases">
        <authorList>
            <person name="Sun L."/>
            <person name="Chen Z."/>
        </authorList>
    </citation>
    <scope>NUCLEOTIDE SEQUENCE [LARGE SCALE GENOMIC DNA]</scope>
    <source>
        <strain evidence="1 2">3-5-3</strain>
    </source>
</reference>
<gene>
    <name evidence="1" type="ORF">EJP77_18670</name>
</gene>
<comment type="caution">
    <text evidence="1">The sequence shown here is derived from an EMBL/GenBank/DDBJ whole genome shotgun (WGS) entry which is preliminary data.</text>
</comment>
<organism evidence="1 2">
    <name type="scientific">Paenibacillus zeisoli</name>
    <dbReference type="NCBI Taxonomy" id="2496267"/>
    <lineage>
        <taxon>Bacteria</taxon>
        <taxon>Bacillati</taxon>
        <taxon>Bacillota</taxon>
        <taxon>Bacilli</taxon>
        <taxon>Bacillales</taxon>
        <taxon>Paenibacillaceae</taxon>
        <taxon>Paenibacillus</taxon>
    </lineage>
</organism>
<dbReference type="EMBL" id="RZNX01000012">
    <property type="protein sequence ID" value="RUT28040.1"/>
    <property type="molecule type" value="Genomic_DNA"/>
</dbReference>
<accession>A0A3S1CWQ2</accession>
<sequence>MSSSPKLYEFEYLFECDAKIGEPDIPWFYSGATFSIRRDEFEIEFSLVPEISNGEIKLLHKSGFQIVTLTLENIKDIRIYRDKVKEGLLITFNEENFVEPLEIQTRPNIRLKWGTSLELQR</sequence>
<dbReference type="RefSeq" id="WP_127200779.1">
    <property type="nucleotide sequence ID" value="NZ_RZNX01000012.1"/>
</dbReference>
<dbReference type="Proteomes" id="UP000272464">
    <property type="component" value="Unassembled WGS sequence"/>
</dbReference>
<evidence type="ECO:0000313" key="1">
    <source>
        <dbReference type="EMBL" id="RUT28040.1"/>
    </source>
</evidence>
<evidence type="ECO:0000313" key="2">
    <source>
        <dbReference type="Proteomes" id="UP000272464"/>
    </source>
</evidence>
<dbReference type="OrthoDB" id="2628693at2"/>
<name>A0A3S1CWQ2_9BACL</name>
<proteinExistence type="predicted"/>
<protein>
    <submittedName>
        <fullName evidence="1">Uncharacterized protein</fullName>
    </submittedName>
</protein>
<dbReference type="AlphaFoldDB" id="A0A3S1CWQ2"/>
<keyword evidence="2" id="KW-1185">Reference proteome</keyword>